<dbReference type="Proteomes" id="UP000264217">
    <property type="component" value="Unassembled WGS sequence"/>
</dbReference>
<keyword evidence="3" id="KW-1185">Reference proteome</keyword>
<name>A0A372NRL9_9SPHI</name>
<accession>A0A372NRL9</accession>
<feature type="domain" description="YdhG-like" evidence="1">
    <location>
        <begin position="25"/>
        <end position="129"/>
    </location>
</feature>
<dbReference type="EMBL" id="QWDC01000003">
    <property type="protein sequence ID" value="RFZ91005.1"/>
    <property type="molecule type" value="Genomic_DNA"/>
</dbReference>
<proteinExistence type="predicted"/>
<dbReference type="InterPro" id="IPR014922">
    <property type="entry name" value="YdhG-like"/>
</dbReference>
<organism evidence="2 3">
    <name type="scientific">Mucilaginibacter conchicola</name>
    <dbReference type="NCBI Taxonomy" id="2303333"/>
    <lineage>
        <taxon>Bacteria</taxon>
        <taxon>Pseudomonadati</taxon>
        <taxon>Bacteroidota</taxon>
        <taxon>Sphingobacteriia</taxon>
        <taxon>Sphingobacteriales</taxon>
        <taxon>Sphingobacteriaceae</taxon>
        <taxon>Mucilaginibacter</taxon>
    </lineage>
</organism>
<reference evidence="2 3" key="1">
    <citation type="submission" date="2018-08" db="EMBL/GenBank/DDBJ databases">
        <title>Mucilaginibacter sp. MYSH2.</title>
        <authorList>
            <person name="Seo T."/>
        </authorList>
    </citation>
    <scope>NUCLEOTIDE SEQUENCE [LARGE SCALE GENOMIC DNA]</scope>
    <source>
        <strain evidence="2 3">MYSH2</strain>
    </source>
</reference>
<evidence type="ECO:0000259" key="1">
    <source>
        <dbReference type="Pfam" id="PF08818"/>
    </source>
</evidence>
<gene>
    <name evidence="2" type="ORF">D0C36_18850</name>
</gene>
<sequence>MAKNKTTETEASVADFLNAITDSERREDAFRLSAIIQQASGFEPKMWGPAIVGFGSYHYKYESGREGDAPRTGFSPRVKEFALYLSANFEGREALLQRFGKHKSAKACIYVKKLADIDEAILSEMVKRSVAHITEIYG</sequence>
<protein>
    <submittedName>
        <fullName evidence="2">DUF1801 domain-containing protein</fullName>
    </submittedName>
</protein>
<comment type="caution">
    <text evidence="2">The sequence shown here is derived from an EMBL/GenBank/DDBJ whole genome shotgun (WGS) entry which is preliminary data.</text>
</comment>
<dbReference type="RefSeq" id="WP_117393207.1">
    <property type="nucleotide sequence ID" value="NZ_QWDC01000003.1"/>
</dbReference>
<dbReference type="Pfam" id="PF08818">
    <property type="entry name" value="DUF1801"/>
    <property type="match status" value="1"/>
</dbReference>
<evidence type="ECO:0000313" key="2">
    <source>
        <dbReference type="EMBL" id="RFZ91005.1"/>
    </source>
</evidence>
<dbReference type="AlphaFoldDB" id="A0A372NRL9"/>
<evidence type="ECO:0000313" key="3">
    <source>
        <dbReference type="Proteomes" id="UP000264217"/>
    </source>
</evidence>
<dbReference type="OrthoDB" id="5951444at2"/>